<dbReference type="InterPro" id="IPR036390">
    <property type="entry name" value="WH_DNA-bd_sf"/>
</dbReference>
<dbReference type="PRINTS" id="PR00056">
    <property type="entry name" value="HSFDOMAIN"/>
</dbReference>
<name>A0A1Y6LRL5_ZYMTR</name>
<feature type="compositionally biased region" description="Polar residues" evidence="6">
    <location>
        <begin position="694"/>
        <end position="704"/>
    </location>
</feature>
<feature type="region of interest" description="Disordered" evidence="6">
    <location>
        <begin position="255"/>
        <end position="295"/>
    </location>
</feature>
<dbReference type="GO" id="GO:0005634">
    <property type="term" value="C:nucleus"/>
    <property type="evidence" value="ECO:0007669"/>
    <property type="project" value="UniProtKB-SubCell"/>
</dbReference>
<dbReference type="AlphaFoldDB" id="A0A1Y6LRL5"/>
<proteinExistence type="inferred from homology"/>
<reference evidence="8 9" key="1">
    <citation type="submission" date="2016-10" db="EMBL/GenBank/DDBJ databases">
        <authorList>
            <person name="Varghese N."/>
        </authorList>
    </citation>
    <scope>NUCLEOTIDE SEQUENCE [LARGE SCALE GENOMIC DNA]</scope>
</reference>
<feature type="region of interest" description="Disordered" evidence="6">
    <location>
        <begin position="1"/>
        <end position="38"/>
    </location>
</feature>
<feature type="domain" description="HSF-type DNA-binding" evidence="7">
    <location>
        <begin position="148"/>
        <end position="257"/>
    </location>
</feature>
<feature type="compositionally biased region" description="Polar residues" evidence="6">
    <location>
        <begin position="426"/>
        <end position="448"/>
    </location>
</feature>
<comment type="subcellular location">
    <subcellularLocation>
        <location evidence="1">Nucleus</location>
    </subcellularLocation>
</comment>
<dbReference type="Gene3D" id="1.10.10.10">
    <property type="entry name" value="Winged helix-like DNA-binding domain superfamily/Winged helix DNA-binding domain"/>
    <property type="match status" value="1"/>
</dbReference>
<dbReference type="InterPro" id="IPR000232">
    <property type="entry name" value="HSF_DNA-bd"/>
</dbReference>
<feature type="region of interest" description="Disordered" evidence="6">
    <location>
        <begin position="103"/>
        <end position="122"/>
    </location>
</feature>
<evidence type="ECO:0000256" key="6">
    <source>
        <dbReference type="SAM" id="MobiDB-lite"/>
    </source>
</evidence>
<evidence type="ECO:0000313" key="9">
    <source>
        <dbReference type="Proteomes" id="UP000215453"/>
    </source>
</evidence>
<evidence type="ECO:0000256" key="3">
    <source>
        <dbReference type="ARBA" id="ARBA00023125"/>
    </source>
</evidence>
<keyword evidence="4" id="KW-0539">Nucleus</keyword>
<feature type="region of interest" description="Disordered" evidence="6">
    <location>
        <begin position="416"/>
        <end position="497"/>
    </location>
</feature>
<evidence type="ECO:0000256" key="1">
    <source>
        <dbReference type="ARBA" id="ARBA00004123"/>
    </source>
</evidence>
<evidence type="ECO:0000256" key="5">
    <source>
        <dbReference type="RuleBase" id="RU004020"/>
    </source>
</evidence>
<keyword evidence="3" id="KW-0238">DNA-binding</keyword>
<accession>A0A1Y6LRL5</accession>
<evidence type="ECO:0000313" key="8">
    <source>
        <dbReference type="EMBL" id="SMY27014.1"/>
    </source>
</evidence>
<dbReference type="Pfam" id="PF00447">
    <property type="entry name" value="HSF_DNA-bind"/>
    <property type="match status" value="1"/>
</dbReference>
<sequence length="730" mass="79756">MQQTAATRKRPAPGTSPLAQQAMQPPQPSFQDASLTYGQDFTNGFGDFNTTFTPDQSFTDPTAFTNENIFADLTTPPHPTYNTNVIQTPSTDLVRRSRNTQLAAHPGQDQWNGGAMAPTTGQNEEEDEETLNMKVALAKKDAQGKRKSIPPFVQKLSSFLDQNHTSLIRWSDDGRSFIVLDEDEFARKLIPELFKHNNYASFVRQLNMYGFHKTVNIHDGSLRQSEKAQQGRKPPSMYSHPYFRKNRPDLLWLIQKPTGKANAKRKREGYDSDDERQFSPAPDGRPSGELGPAAGQDVALPRNELASVRQELKKLQQQQGLISRMIAQLKEQNEQFYRQATAFQALHDRHENSINAILTFLATFYNRSVEGHQGQGMMFGNNGQNNQQQHGSVVEEFNDGAIDGNTDFQQYGKKKPQLLLTGPNGTGSPNLGIGSSSTQPNSARQSISPPGGGSPRKRDSTTSVTPQISKNGQHTGSPAIKTDAPTPVTMSNDNDNLTSFLDDINASNSNDPNAYNFTPSHHFGAGNNAQQTRDDVLTMLNDVSNSTSGKSPAAAGLEQVAKNDEQIQLLDRAQKHVAGSINGLERKLSHISSLSPGPGGLTYGVDENYDPFTDFTTTGNDFGNPNFDELINLDSNNDYDFLNDPLYTQAATIGENNQTDSGADMFSTGDGLGIDSAQIGADPFETENGRVESLASSKSNTPSQVPAEAQSDDGNAAELTSSANKRQRTE</sequence>
<dbReference type="FunFam" id="1.10.10.10:FF:000173">
    <property type="entry name" value="Heat shock transcription factor Hsf1"/>
    <property type="match status" value="1"/>
</dbReference>
<dbReference type="InterPro" id="IPR036388">
    <property type="entry name" value="WH-like_DNA-bd_sf"/>
</dbReference>
<evidence type="ECO:0000259" key="7">
    <source>
        <dbReference type="SMART" id="SM00415"/>
    </source>
</evidence>
<evidence type="ECO:0000256" key="4">
    <source>
        <dbReference type="ARBA" id="ARBA00023242"/>
    </source>
</evidence>
<feature type="compositionally biased region" description="Polar residues" evidence="6">
    <location>
        <begin position="461"/>
        <end position="476"/>
    </location>
</feature>
<feature type="compositionally biased region" description="Polar residues" evidence="6">
    <location>
        <begin position="29"/>
        <end position="38"/>
    </location>
</feature>
<organism evidence="8 9">
    <name type="scientific">Zymoseptoria tritici ST99CH_1A5</name>
    <dbReference type="NCBI Taxonomy" id="1276529"/>
    <lineage>
        <taxon>Eukaryota</taxon>
        <taxon>Fungi</taxon>
        <taxon>Dikarya</taxon>
        <taxon>Ascomycota</taxon>
        <taxon>Pezizomycotina</taxon>
        <taxon>Dothideomycetes</taxon>
        <taxon>Dothideomycetidae</taxon>
        <taxon>Mycosphaerellales</taxon>
        <taxon>Mycosphaerellaceae</taxon>
        <taxon>Zymoseptoria</taxon>
    </lineage>
</organism>
<protein>
    <recommendedName>
        <fullName evidence="7">HSF-type DNA-binding domain-containing protein</fullName>
    </recommendedName>
</protein>
<comment type="similarity">
    <text evidence="2 5">Belongs to the HSF family.</text>
</comment>
<feature type="compositionally biased region" description="Polar residues" evidence="6">
    <location>
        <begin position="488"/>
        <end position="497"/>
    </location>
</feature>
<dbReference type="Proteomes" id="UP000215453">
    <property type="component" value="Chromosome 8"/>
</dbReference>
<dbReference type="GO" id="GO:0003700">
    <property type="term" value="F:DNA-binding transcription factor activity"/>
    <property type="evidence" value="ECO:0007669"/>
    <property type="project" value="InterPro"/>
</dbReference>
<dbReference type="SMART" id="SM00415">
    <property type="entry name" value="HSF"/>
    <property type="match status" value="1"/>
</dbReference>
<dbReference type="GO" id="GO:0043565">
    <property type="term" value="F:sequence-specific DNA binding"/>
    <property type="evidence" value="ECO:0007669"/>
    <property type="project" value="InterPro"/>
</dbReference>
<evidence type="ECO:0000256" key="2">
    <source>
        <dbReference type="ARBA" id="ARBA00006403"/>
    </source>
</evidence>
<dbReference type="PANTHER" id="PTHR10015:SF427">
    <property type="entry name" value="HEAT SHOCK FACTOR PROTEIN"/>
    <property type="match status" value="1"/>
</dbReference>
<gene>
    <name evidence="8" type="ORF">ZT1A5_G8458</name>
</gene>
<dbReference type="PANTHER" id="PTHR10015">
    <property type="entry name" value="HEAT SHOCK TRANSCRIPTION FACTOR"/>
    <property type="match status" value="1"/>
</dbReference>
<feature type="region of interest" description="Disordered" evidence="6">
    <location>
        <begin position="655"/>
        <end position="730"/>
    </location>
</feature>
<dbReference type="EMBL" id="LT882683">
    <property type="protein sequence ID" value="SMY27014.1"/>
    <property type="molecule type" value="Genomic_DNA"/>
</dbReference>
<dbReference type="SUPFAM" id="SSF46785">
    <property type="entry name" value="Winged helix' DNA-binding domain"/>
    <property type="match status" value="1"/>
</dbReference>